<dbReference type="PANTHER" id="PTHR11571:SF150">
    <property type="entry name" value="GLUTATHIONE S-TRANSFERASE"/>
    <property type="match status" value="1"/>
</dbReference>
<dbReference type="SUPFAM" id="SSF47616">
    <property type="entry name" value="GST C-terminal domain-like"/>
    <property type="match status" value="1"/>
</dbReference>
<sequence length="217" mass="25149">MAPRYKLTYFDLRGRAEPTRIALAYAGVHYDDVRISWENRLEGEWSEIKNSGKFPFGTVPILEVDGQTLSQSMAILRFVARRHGLAPSEDIQQAKAEMFAEEVYRLENAYIRALLNTDLEQQKEQMNQFNKETVPKASEYLEKLLDKNYGDEVYCVGNKLSFADICVFAFFNTYVGHGEPAVPAALEKFPRLRVLYEKVRDEPRIEEWLKKRPKTSL</sequence>
<evidence type="ECO:0000313" key="4">
    <source>
        <dbReference type="Proteomes" id="UP001249851"/>
    </source>
</evidence>
<dbReference type="InterPro" id="IPR010987">
    <property type="entry name" value="Glutathione-S-Trfase_C-like"/>
</dbReference>
<evidence type="ECO:0000313" key="3">
    <source>
        <dbReference type="EMBL" id="KAK2568498.1"/>
    </source>
</evidence>
<dbReference type="CDD" id="cd03039">
    <property type="entry name" value="GST_N_Sigma_like"/>
    <property type="match status" value="1"/>
</dbReference>
<dbReference type="GO" id="GO:0004364">
    <property type="term" value="F:glutathione transferase activity"/>
    <property type="evidence" value="ECO:0007669"/>
    <property type="project" value="TreeGrafter"/>
</dbReference>
<dbReference type="PANTHER" id="PTHR11571">
    <property type="entry name" value="GLUTATHIONE S-TRANSFERASE"/>
    <property type="match status" value="1"/>
</dbReference>
<dbReference type="GO" id="GO:0006749">
    <property type="term" value="P:glutathione metabolic process"/>
    <property type="evidence" value="ECO:0007669"/>
    <property type="project" value="TreeGrafter"/>
</dbReference>
<dbReference type="Proteomes" id="UP001249851">
    <property type="component" value="Unassembled WGS sequence"/>
</dbReference>
<feature type="domain" description="GST C-terminal" evidence="2">
    <location>
        <begin position="89"/>
        <end position="217"/>
    </location>
</feature>
<protein>
    <submittedName>
        <fullName evidence="3">Hematopoietic prostaglandin D synthase</fullName>
    </submittedName>
</protein>
<keyword evidence="4" id="KW-1185">Reference proteome</keyword>
<dbReference type="Pfam" id="PF14497">
    <property type="entry name" value="GST_C_3"/>
    <property type="match status" value="1"/>
</dbReference>
<dbReference type="InterPro" id="IPR004045">
    <property type="entry name" value="Glutathione_S-Trfase_N"/>
</dbReference>
<dbReference type="AlphaFoldDB" id="A0AAD9QVW6"/>
<gene>
    <name evidence="3" type="ORF">P5673_007557</name>
</gene>
<dbReference type="InterPro" id="IPR040079">
    <property type="entry name" value="Glutathione_S-Trfase"/>
</dbReference>
<dbReference type="Gene3D" id="1.20.1050.130">
    <property type="match status" value="1"/>
</dbReference>
<comment type="caution">
    <text evidence="3">The sequence shown here is derived from an EMBL/GenBank/DDBJ whole genome shotgun (WGS) entry which is preliminary data.</text>
</comment>
<dbReference type="PROSITE" id="PS50405">
    <property type="entry name" value="GST_CTER"/>
    <property type="match status" value="1"/>
</dbReference>
<reference evidence="3" key="1">
    <citation type="journal article" date="2023" name="G3 (Bethesda)">
        <title>Whole genome assembly and annotation of the endangered Caribbean coral Acropora cervicornis.</title>
        <authorList>
            <person name="Selwyn J.D."/>
            <person name="Vollmer S.V."/>
        </authorList>
    </citation>
    <scope>NUCLEOTIDE SEQUENCE</scope>
    <source>
        <strain evidence="3">K2</strain>
    </source>
</reference>
<dbReference type="InterPro" id="IPR036282">
    <property type="entry name" value="Glutathione-S-Trfase_C_sf"/>
</dbReference>
<dbReference type="SFLD" id="SFLDS00019">
    <property type="entry name" value="Glutathione_Transferase_(cytos"/>
    <property type="match status" value="1"/>
</dbReference>
<dbReference type="FunFam" id="3.40.30.10:FF:000258">
    <property type="entry name" value="Glutathione S-transferase"/>
    <property type="match status" value="1"/>
</dbReference>
<reference evidence="3" key="2">
    <citation type="journal article" date="2023" name="Science">
        <title>Genomic signatures of disease resistance in endangered staghorn corals.</title>
        <authorList>
            <person name="Vollmer S.V."/>
            <person name="Selwyn J.D."/>
            <person name="Despard B.A."/>
            <person name="Roesel C.L."/>
        </authorList>
    </citation>
    <scope>NUCLEOTIDE SEQUENCE</scope>
    <source>
        <strain evidence="3">K2</strain>
    </source>
</reference>
<feature type="domain" description="GST N-terminal" evidence="1">
    <location>
        <begin position="3"/>
        <end position="87"/>
    </location>
</feature>
<evidence type="ECO:0000259" key="1">
    <source>
        <dbReference type="PROSITE" id="PS50404"/>
    </source>
</evidence>
<dbReference type="CDD" id="cd03192">
    <property type="entry name" value="GST_C_Sigma_like"/>
    <property type="match status" value="1"/>
</dbReference>
<dbReference type="SFLD" id="SFLDG00363">
    <property type="entry name" value="AMPS_(cytGST):_Alpha-__Mu-__Pi"/>
    <property type="match status" value="1"/>
</dbReference>
<dbReference type="FunFam" id="1.20.1050.10:FF:000030">
    <property type="entry name" value="Glutathione S-transferase S1"/>
    <property type="match status" value="1"/>
</dbReference>
<dbReference type="SUPFAM" id="SSF52833">
    <property type="entry name" value="Thioredoxin-like"/>
    <property type="match status" value="1"/>
</dbReference>
<dbReference type="SFLD" id="SFLDG01205">
    <property type="entry name" value="AMPS.1"/>
    <property type="match status" value="1"/>
</dbReference>
<organism evidence="3 4">
    <name type="scientific">Acropora cervicornis</name>
    <name type="common">Staghorn coral</name>
    <dbReference type="NCBI Taxonomy" id="6130"/>
    <lineage>
        <taxon>Eukaryota</taxon>
        <taxon>Metazoa</taxon>
        <taxon>Cnidaria</taxon>
        <taxon>Anthozoa</taxon>
        <taxon>Hexacorallia</taxon>
        <taxon>Scleractinia</taxon>
        <taxon>Astrocoeniina</taxon>
        <taxon>Acroporidae</taxon>
        <taxon>Acropora</taxon>
    </lineage>
</organism>
<proteinExistence type="predicted"/>
<dbReference type="EMBL" id="JARQWQ010000012">
    <property type="protein sequence ID" value="KAK2568498.1"/>
    <property type="molecule type" value="Genomic_DNA"/>
</dbReference>
<evidence type="ECO:0000259" key="2">
    <source>
        <dbReference type="PROSITE" id="PS50405"/>
    </source>
</evidence>
<dbReference type="InterPro" id="IPR036249">
    <property type="entry name" value="Thioredoxin-like_sf"/>
</dbReference>
<accession>A0AAD9QVW6</accession>
<dbReference type="InterPro" id="IPR004046">
    <property type="entry name" value="GST_C"/>
</dbReference>
<dbReference type="InterPro" id="IPR050213">
    <property type="entry name" value="GST_superfamily"/>
</dbReference>
<dbReference type="Pfam" id="PF02798">
    <property type="entry name" value="GST_N"/>
    <property type="match status" value="1"/>
</dbReference>
<dbReference type="PROSITE" id="PS50404">
    <property type="entry name" value="GST_NTER"/>
    <property type="match status" value="1"/>
</dbReference>
<name>A0AAD9QVW6_ACRCE</name>